<evidence type="ECO:0000313" key="1">
    <source>
        <dbReference type="EMBL" id="SFE12326.1"/>
    </source>
</evidence>
<gene>
    <name evidence="1" type="ORF">SAMN04487819_10849</name>
</gene>
<reference evidence="2" key="1">
    <citation type="submission" date="2016-10" db="EMBL/GenBank/DDBJ databases">
        <authorList>
            <person name="Varghese N."/>
            <person name="Submissions S."/>
        </authorList>
    </citation>
    <scope>NUCLEOTIDE SEQUENCE [LARGE SCALE GENOMIC DNA]</scope>
    <source>
        <strain evidence="2">DSM 45004</strain>
    </source>
</reference>
<keyword evidence="2" id="KW-1185">Reference proteome</keyword>
<organism evidence="1 2">
    <name type="scientific">Actinopolyspora alba</name>
    <dbReference type="NCBI Taxonomy" id="673379"/>
    <lineage>
        <taxon>Bacteria</taxon>
        <taxon>Bacillati</taxon>
        <taxon>Actinomycetota</taxon>
        <taxon>Actinomycetes</taxon>
        <taxon>Actinopolysporales</taxon>
        <taxon>Actinopolysporaceae</taxon>
        <taxon>Actinopolyspora</taxon>
        <taxon>Actinopolyspora alba group</taxon>
    </lineage>
</organism>
<name>A0A1I1XY85_9ACTN</name>
<dbReference type="Proteomes" id="UP000198716">
    <property type="component" value="Unassembled WGS sequence"/>
</dbReference>
<accession>A0A1I1XY85</accession>
<dbReference type="AlphaFoldDB" id="A0A1I1XY85"/>
<evidence type="ECO:0000313" key="2">
    <source>
        <dbReference type="Proteomes" id="UP000198716"/>
    </source>
</evidence>
<protein>
    <submittedName>
        <fullName evidence="1">Uncharacterized protein</fullName>
    </submittedName>
</protein>
<sequence>MAPTEELDAARERLGQLDRVPESASASVTALLGWIRKIELTDETEQQWRDLVTSAEKLDPTDATAFLALTQQLKEAPTTPPPPRGWLLADLAVLDCARAINAATRETAPEAEGS</sequence>
<dbReference type="EMBL" id="FOMZ01000008">
    <property type="protein sequence ID" value="SFE12326.1"/>
    <property type="molecule type" value="Genomic_DNA"/>
</dbReference>
<proteinExistence type="predicted"/>